<dbReference type="STRING" id="694429.Pyrfu_1937"/>
<dbReference type="InterPro" id="IPR001845">
    <property type="entry name" value="HTH_ArsR_DNA-bd_dom"/>
</dbReference>
<keyword evidence="6" id="KW-1185">Reference proteome</keyword>
<keyword evidence="2" id="KW-0238">DNA-binding</keyword>
<dbReference type="EMBL" id="CP002838">
    <property type="protein sequence ID" value="AEM39790.1"/>
    <property type="molecule type" value="Genomic_DNA"/>
</dbReference>
<evidence type="ECO:0000313" key="6">
    <source>
        <dbReference type="Proteomes" id="UP000001037"/>
    </source>
</evidence>
<reference evidence="5 6" key="1">
    <citation type="journal article" date="2011" name="Stand. Genomic Sci.">
        <title>Complete genome sequence of the hyperthermophilic chemolithoautotroph Pyrolobus fumarii type strain (1A).</title>
        <authorList>
            <person name="Anderson I."/>
            <person name="Goker M."/>
            <person name="Nolan M."/>
            <person name="Lucas S."/>
            <person name="Hammon N."/>
            <person name="Deshpande S."/>
            <person name="Cheng J.F."/>
            <person name="Tapia R."/>
            <person name="Han C."/>
            <person name="Goodwin L."/>
            <person name="Pitluck S."/>
            <person name="Huntemann M."/>
            <person name="Liolios K."/>
            <person name="Ivanova N."/>
            <person name="Pagani I."/>
            <person name="Mavromatis K."/>
            <person name="Ovchinikova G."/>
            <person name="Pati A."/>
            <person name="Chen A."/>
            <person name="Palaniappan K."/>
            <person name="Land M."/>
            <person name="Hauser L."/>
            <person name="Brambilla E.M."/>
            <person name="Huber H."/>
            <person name="Yasawong M."/>
            <person name="Rohde M."/>
            <person name="Spring S."/>
            <person name="Abt B."/>
            <person name="Sikorski J."/>
            <person name="Wirth R."/>
            <person name="Detter J.C."/>
            <person name="Woyke T."/>
            <person name="Bristow J."/>
            <person name="Eisen J.A."/>
            <person name="Markowitz V."/>
            <person name="Hugenholtz P."/>
            <person name="Kyrpides N.C."/>
            <person name="Klenk H.P."/>
            <person name="Lapidus A."/>
        </authorList>
    </citation>
    <scope>NUCLEOTIDE SEQUENCE [LARGE SCALE GENOMIC DNA]</scope>
    <source>
        <strain evidence="6">DSM 11204 / 1A</strain>
    </source>
</reference>
<dbReference type="AlphaFoldDB" id="G0EDB2"/>
<dbReference type="KEGG" id="pfm:Pyrfu_1937"/>
<evidence type="ECO:0000313" key="5">
    <source>
        <dbReference type="EMBL" id="AEM39790.1"/>
    </source>
</evidence>
<dbReference type="OrthoDB" id="28763at2157"/>
<feature type="domain" description="HTH arsR-type" evidence="4">
    <location>
        <begin position="1"/>
        <end position="88"/>
    </location>
</feature>
<protein>
    <submittedName>
        <fullName evidence="5">Regulatory protein ArsR</fullName>
    </submittedName>
</protein>
<dbReference type="SMART" id="SM00418">
    <property type="entry name" value="HTH_ARSR"/>
    <property type="match status" value="1"/>
</dbReference>
<evidence type="ECO:0000256" key="1">
    <source>
        <dbReference type="ARBA" id="ARBA00023015"/>
    </source>
</evidence>
<accession>G0EDB2</accession>
<keyword evidence="1" id="KW-0805">Transcription regulation</keyword>
<dbReference type="InterPro" id="IPR036390">
    <property type="entry name" value="WH_DNA-bd_sf"/>
</dbReference>
<dbReference type="GO" id="GO:0003677">
    <property type="term" value="F:DNA binding"/>
    <property type="evidence" value="ECO:0007669"/>
    <property type="project" value="UniProtKB-KW"/>
</dbReference>
<dbReference type="SUPFAM" id="SSF46785">
    <property type="entry name" value="Winged helix' DNA-binding domain"/>
    <property type="match status" value="1"/>
</dbReference>
<dbReference type="InterPro" id="IPR051081">
    <property type="entry name" value="HTH_MetalResp_TranReg"/>
</dbReference>
<dbReference type="GeneID" id="11138277"/>
<dbReference type="PANTHER" id="PTHR33154">
    <property type="entry name" value="TRANSCRIPTIONAL REGULATOR, ARSR FAMILY"/>
    <property type="match status" value="1"/>
</dbReference>
<keyword evidence="3" id="KW-0804">Transcription</keyword>
<dbReference type="PROSITE" id="PS50987">
    <property type="entry name" value="HTH_ARSR_2"/>
    <property type="match status" value="1"/>
</dbReference>
<evidence type="ECO:0000256" key="2">
    <source>
        <dbReference type="ARBA" id="ARBA00023125"/>
    </source>
</evidence>
<dbReference type="Pfam" id="PF25212">
    <property type="entry name" value="HVO_A0114"/>
    <property type="match status" value="1"/>
</dbReference>
<dbReference type="PANTHER" id="PTHR33154:SF33">
    <property type="entry name" value="TRANSCRIPTIONAL REPRESSOR SDPR"/>
    <property type="match status" value="1"/>
</dbReference>
<dbReference type="GO" id="GO:0003700">
    <property type="term" value="F:DNA-binding transcription factor activity"/>
    <property type="evidence" value="ECO:0007669"/>
    <property type="project" value="InterPro"/>
</dbReference>
<dbReference type="RefSeq" id="WP_014027467.1">
    <property type="nucleotide sequence ID" value="NC_015931.1"/>
</dbReference>
<dbReference type="CDD" id="cd00090">
    <property type="entry name" value="HTH_ARSR"/>
    <property type="match status" value="1"/>
</dbReference>
<dbReference type="InterPro" id="IPR036388">
    <property type="entry name" value="WH-like_DNA-bd_sf"/>
</dbReference>
<dbReference type="eggNOG" id="arCOG04056">
    <property type="taxonomic scope" value="Archaea"/>
</dbReference>
<dbReference type="InParanoid" id="G0EDB2"/>
<organism evidence="5 6">
    <name type="scientific">Pyrolobus fumarii (strain DSM 11204 / 1A)</name>
    <dbReference type="NCBI Taxonomy" id="694429"/>
    <lineage>
        <taxon>Archaea</taxon>
        <taxon>Thermoproteota</taxon>
        <taxon>Thermoprotei</taxon>
        <taxon>Desulfurococcales</taxon>
        <taxon>Pyrodictiaceae</taxon>
        <taxon>Pyrolobus</taxon>
    </lineage>
</organism>
<dbReference type="Gene3D" id="1.10.10.10">
    <property type="entry name" value="Winged helix-like DNA-binding domain superfamily/Winged helix DNA-binding domain"/>
    <property type="match status" value="1"/>
</dbReference>
<dbReference type="InterPro" id="IPR011991">
    <property type="entry name" value="ArsR-like_HTH"/>
</dbReference>
<dbReference type="Proteomes" id="UP000001037">
    <property type="component" value="Chromosome"/>
</dbReference>
<name>G0EDB2_PYRF1</name>
<evidence type="ECO:0000256" key="3">
    <source>
        <dbReference type="ARBA" id="ARBA00023163"/>
    </source>
</evidence>
<gene>
    <name evidence="5" type="ordered locus">Pyrfu_1937</name>
</gene>
<sequence length="93" mass="10825">MSLEEILGSPGRIRILRVLLNHGEVNITRLVRETGMHYRLVNRHLEVLKKHGVIVEKRYGRARIITLNRDNPLTRLLAEIFERLGEREQGPHG</sequence>
<dbReference type="HOGENOM" id="CLU_184944_0_0_2"/>
<proteinExistence type="predicted"/>
<evidence type="ECO:0000259" key="4">
    <source>
        <dbReference type="PROSITE" id="PS50987"/>
    </source>
</evidence>